<dbReference type="SMART" id="SM01285">
    <property type="entry name" value="FACT-Spt16_Nlob"/>
    <property type="match status" value="1"/>
</dbReference>
<dbReference type="InterPro" id="IPR040258">
    <property type="entry name" value="Spt16"/>
</dbReference>
<keyword evidence="9 10" id="KW-0539">Nucleus</keyword>
<evidence type="ECO:0000259" key="14">
    <source>
        <dbReference type="SMART" id="SM01287"/>
    </source>
</evidence>
<evidence type="ECO:0000313" key="15">
    <source>
        <dbReference type="EMBL" id="KAJ6221120.1"/>
    </source>
</evidence>
<dbReference type="Pfam" id="PF14826">
    <property type="entry name" value="FACT-Spt16_Nlob"/>
    <property type="match status" value="1"/>
</dbReference>
<keyword evidence="2 10" id="KW-0158">Chromosome</keyword>
<evidence type="ECO:0000256" key="4">
    <source>
        <dbReference type="ARBA" id="ARBA00022763"/>
    </source>
</evidence>
<feature type="region of interest" description="Disordered" evidence="11">
    <location>
        <begin position="513"/>
        <end position="533"/>
    </location>
</feature>
<gene>
    <name evidence="15" type="ORF">RDWZM_006932</name>
</gene>
<dbReference type="SUPFAM" id="SSF55920">
    <property type="entry name" value="Creatinase/aminopeptidase"/>
    <property type="match status" value="1"/>
</dbReference>
<comment type="subunit">
    <text evidence="10">Component of the FACT complex.</text>
</comment>
<organism evidence="15 16">
    <name type="scientific">Blomia tropicalis</name>
    <name type="common">Mite</name>
    <dbReference type="NCBI Taxonomy" id="40697"/>
    <lineage>
        <taxon>Eukaryota</taxon>
        <taxon>Metazoa</taxon>
        <taxon>Ecdysozoa</taxon>
        <taxon>Arthropoda</taxon>
        <taxon>Chelicerata</taxon>
        <taxon>Arachnida</taxon>
        <taxon>Acari</taxon>
        <taxon>Acariformes</taxon>
        <taxon>Sarcoptiformes</taxon>
        <taxon>Astigmata</taxon>
        <taxon>Glycyphagoidea</taxon>
        <taxon>Echimyopodidae</taxon>
        <taxon>Blomia</taxon>
    </lineage>
</organism>
<evidence type="ECO:0000256" key="11">
    <source>
        <dbReference type="SAM" id="MobiDB-lite"/>
    </source>
</evidence>
<evidence type="ECO:0000256" key="7">
    <source>
        <dbReference type="ARBA" id="ARBA00023163"/>
    </source>
</evidence>
<evidence type="ECO:0000259" key="13">
    <source>
        <dbReference type="SMART" id="SM01286"/>
    </source>
</evidence>
<dbReference type="GO" id="GO:0006368">
    <property type="term" value="P:transcription elongation by RNA polymerase II"/>
    <property type="evidence" value="ECO:0007669"/>
    <property type="project" value="TreeGrafter"/>
</dbReference>
<evidence type="ECO:0000256" key="3">
    <source>
        <dbReference type="ARBA" id="ARBA00022705"/>
    </source>
</evidence>
<feature type="domain" description="FACT complex subunit SPT16 middle" evidence="13">
    <location>
        <begin position="548"/>
        <end position="709"/>
    </location>
</feature>
<dbReference type="SMART" id="SM01287">
    <property type="entry name" value="Rtt106"/>
    <property type="match status" value="1"/>
</dbReference>
<dbReference type="Gene3D" id="3.40.350.10">
    <property type="entry name" value="Creatinase/prolidase N-terminal domain"/>
    <property type="match status" value="1"/>
</dbReference>
<dbReference type="InterPro" id="IPR029149">
    <property type="entry name" value="Creatin/AminoP/Spt16_N"/>
</dbReference>
<dbReference type="EMBL" id="JAPWDV010000002">
    <property type="protein sequence ID" value="KAJ6221120.1"/>
    <property type="molecule type" value="Genomic_DNA"/>
</dbReference>
<dbReference type="InterPro" id="IPR013953">
    <property type="entry name" value="FACT_SPT16_M"/>
</dbReference>
<keyword evidence="4 10" id="KW-0227">DNA damage</keyword>
<keyword evidence="16" id="KW-1185">Reference proteome</keyword>
<dbReference type="PANTHER" id="PTHR13980">
    <property type="entry name" value="CDC68 RELATED"/>
    <property type="match status" value="1"/>
</dbReference>
<proteinExistence type="inferred from homology"/>
<keyword evidence="3 10" id="KW-0235">DNA replication</keyword>
<dbReference type="OMA" id="YHINTIP"/>
<protein>
    <recommendedName>
        <fullName evidence="10">FACT complex subunit</fullName>
    </recommendedName>
</protein>
<keyword evidence="6" id="KW-0175">Coiled coil</keyword>
<dbReference type="Pfam" id="PF21091">
    <property type="entry name" value="SPT16_C"/>
    <property type="match status" value="1"/>
</dbReference>
<keyword evidence="8 10" id="KW-0234">DNA repair</keyword>
<feature type="compositionally biased region" description="Acidic residues" evidence="11">
    <location>
        <begin position="971"/>
        <end position="997"/>
    </location>
</feature>
<feature type="domain" description="FACT complex subunit SPT16 N-terminal lobe" evidence="12">
    <location>
        <begin position="8"/>
        <end position="173"/>
    </location>
</feature>
<dbReference type="GO" id="GO:0032786">
    <property type="term" value="P:positive regulation of DNA-templated transcription, elongation"/>
    <property type="evidence" value="ECO:0007669"/>
    <property type="project" value="UniProtKB-ARBA"/>
</dbReference>
<sequence length="1066" mass="122241">MASKQFNIDKDAFFRRIRRLYSAWKQSSIEEYSNLHKCDAIVVVVGEDQDIVYSKSTAIQTWLFGYEMTDFVLVFCKKSIHILASKKKIDFLKNIESSKENEDNVPPVTLLVRDKSDKDAANFEKLLSAISKCSDDPVVGEFVKDKPSGDFANEWKKRFEPKRFEIVDLSIAFAYLIAPKDDVEINLIQKASSLSCDLYSKYLVEEITEIIDSDRKVRHIKLADNVEQASNNNKYMKNVDLSQVELCYTTIIQSGGNYNLKFSAQSDKNNLHFGAITCCLGVRYKQYCSNIVRTLLVNPTQEQKDLYEFLLTVQEAVLDKLRAGVRLCDVYQVAHDMVEKRDKKLVEKFTKNCGFAMGIEFREGSLLLAPKSSSVARNGMVFNVALGLSNLENKNATEDESKIYALFIGDTVQVNEDKPATILTQNKKRLKNIAIIIRDDDSDDEEEEEVEKSKKSERKNNVEEVMKDAYGRGRRTALIETKLRSEPTTEDKRKKHQKELANTLNETARARLAQKAGNSVEEKARKSNISYKTQSQMPEEVEIGELKIYVDKRYETIILPIFGIPVPFHISTIKNISQSIEGDYTYLRINFFTPGTTISKSESAMFSNNADSTFLKELTYRSTNLKEAGEISAPCSNLNTAFRLIKEVQKKFKTREAEEREKEGIVKQDSLVLVNNKTNPKLKDLYIRPNVTTKRISGTLEAHVNGFRFTSIRGDKVDIMYNNLKHAFFQPCDREMLILLHFNLKNPIMFGKKKQTDVQFYTEVGEITTDLGKHQHMHDRDDLAAEQAEREMRQKLKLAFKSFCDKVEVMTKQVVEFDTPFRELGFYGVPNRSNVLLQPTSGCLVNLTDWPPFVISLEDVELVHFERVQFHLKNFDMVFVFKDYHRKIVMVTSIPMNMLDHVKEWLNSCDIRYTEGVQSLNWTKIMKTITDAPEDFFEGGGWSFLDTNSGDEAEDEEDEEEDDAYNPTDSEGGEVEESESDFSEDEVSEDDEDDSEDASLASSEESGKDWSELEEEAAAADRDRNDFVDDYTKKRSKHSDKGSMKRSHDHGHHSNHKNGIKKIRKH</sequence>
<keyword evidence="7 10" id="KW-0804">Transcription</keyword>
<dbReference type="Pfam" id="PF08512">
    <property type="entry name" value="Rttp106-like_middle"/>
    <property type="match status" value="1"/>
</dbReference>
<feature type="domain" description="Histone chaperone RTT106/FACT complex subunit SPT16-like middle" evidence="14">
    <location>
        <begin position="826"/>
        <end position="916"/>
    </location>
</feature>
<dbReference type="Pfam" id="PF00557">
    <property type="entry name" value="Peptidase_M24"/>
    <property type="match status" value="1"/>
</dbReference>
<dbReference type="FunFam" id="2.30.29.210:FF:000001">
    <property type="entry name" value="FACT complex subunit spt16"/>
    <property type="match status" value="1"/>
</dbReference>
<evidence type="ECO:0000256" key="10">
    <source>
        <dbReference type="RuleBase" id="RU367052"/>
    </source>
</evidence>
<dbReference type="CDD" id="cd01091">
    <property type="entry name" value="CDC68-like"/>
    <property type="match status" value="1"/>
</dbReference>
<evidence type="ECO:0000256" key="5">
    <source>
        <dbReference type="ARBA" id="ARBA00023015"/>
    </source>
</evidence>
<comment type="similarity">
    <text evidence="1 10">Belongs to the peptidase M24 family. SPT16 subfamily.</text>
</comment>
<dbReference type="FunFam" id="3.90.230.10:FF:000005">
    <property type="entry name" value="FACT complex subunit spt16"/>
    <property type="match status" value="1"/>
</dbReference>
<dbReference type="PANTHER" id="PTHR13980:SF15">
    <property type="entry name" value="FACT COMPLEX SUBUNIT SPT16"/>
    <property type="match status" value="1"/>
</dbReference>
<feature type="compositionally biased region" description="Acidic residues" evidence="11">
    <location>
        <begin position="949"/>
        <end position="964"/>
    </location>
</feature>
<comment type="caution">
    <text evidence="15">The sequence shown here is derived from an EMBL/GenBank/DDBJ whole genome shotgun (WGS) entry which is preliminary data.</text>
</comment>
<dbReference type="InterPro" id="IPR048969">
    <property type="entry name" value="FACT_SPT16_C"/>
</dbReference>
<reference evidence="15" key="1">
    <citation type="submission" date="2022-12" db="EMBL/GenBank/DDBJ databases">
        <title>Genome assemblies of Blomia tropicalis.</title>
        <authorList>
            <person name="Cui Y."/>
        </authorList>
    </citation>
    <scope>NUCLEOTIDE SEQUENCE</scope>
    <source>
        <tissue evidence="15">Adult mites</tissue>
    </source>
</reference>
<dbReference type="InterPro" id="IPR033825">
    <property type="entry name" value="Spt16_M24"/>
</dbReference>
<evidence type="ECO:0000256" key="2">
    <source>
        <dbReference type="ARBA" id="ARBA00022454"/>
    </source>
</evidence>
<dbReference type="Gene3D" id="3.90.230.10">
    <property type="entry name" value="Creatinase/methionine aminopeptidase superfamily"/>
    <property type="match status" value="1"/>
</dbReference>
<evidence type="ECO:0000256" key="6">
    <source>
        <dbReference type="ARBA" id="ARBA00023054"/>
    </source>
</evidence>
<dbReference type="AlphaFoldDB" id="A0A9Q0MC97"/>
<feature type="region of interest" description="Disordered" evidence="11">
    <location>
        <begin position="937"/>
        <end position="1066"/>
    </location>
</feature>
<dbReference type="GO" id="GO:0035101">
    <property type="term" value="C:FACT complex"/>
    <property type="evidence" value="ECO:0007669"/>
    <property type="project" value="UniProtKB-UniRule"/>
</dbReference>
<name>A0A9Q0MC97_BLOTA</name>
<keyword evidence="5 10" id="KW-0805">Transcription regulation</keyword>
<evidence type="ECO:0000259" key="12">
    <source>
        <dbReference type="SMART" id="SM01285"/>
    </source>
</evidence>
<dbReference type="Gene3D" id="2.30.29.150">
    <property type="match status" value="1"/>
</dbReference>
<dbReference type="FunFam" id="3.40.350.10:FF:000005">
    <property type="entry name" value="SPT16 homolog, facilitates chromatin-remodeling subunit"/>
    <property type="match status" value="1"/>
</dbReference>
<dbReference type="FunFam" id="2.30.29.150:FF:000003">
    <property type="entry name" value="FACT complex subunit SPT16"/>
    <property type="match status" value="1"/>
</dbReference>
<accession>A0A9Q0MC97</accession>
<evidence type="ECO:0000313" key="16">
    <source>
        <dbReference type="Proteomes" id="UP001142055"/>
    </source>
</evidence>
<comment type="subcellular location">
    <subcellularLocation>
        <location evidence="10">Nucleus</location>
    </subcellularLocation>
    <subcellularLocation>
        <location evidence="10">Chromosome</location>
    </subcellularLocation>
</comment>
<feature type="region of interest" description="Disordered" evidence="11">
    <location>
        <begin position="441"/>
        <end position="464"/>
    </location>
</feature>
<feature type="compositionally biased region" description="Basic residues" evidence="11">
    <location>
        <begin position="1044"/>
        <end position="1066"/>
    </location>
</feature>
<dbReference type="InterPro" id="IPR013719">
    <property type="entry name" value="RTT106/SPT16-like_middle_dom"/>
</dbReference>
<dbReference type="Pfam" id="PF08644">
    <property type="entry name" value="SPT16"/>
    <property type="match status" value="1"/>
</dbReference>
<dbReference type="GO" id="GO:0006260">
    <property type="term" value="P:DNA replication"/>
    <property type="evidence" value="ECO:0007669"/>
    <property type="project" value="UniProtKB-KW"/>
</dbReference>
<feature type="compositionally biased region" description="Acidic residues" evidence="11">
    <location>
        <begin position="441"/>
        <end position="450"/>
    </location>
</feature>
<dbReference type="Gene3D" id="2.30.29.30">
    <property type="entry name" value="Pleckstrin-homology domain (PH domain)/Phosphotyrosine-binding domain (PTB)"/>
    <property type="match status" value="1"/>
</dbReference>
<dbReference type="GO" id="GO:0031491">
    <property type="term" value="F:nucleosome binding"/>
    <property type="evidence" value="ECO:0007669"/>
    <property type="project" value="TreeGrafter"/>
</dbReference>
<dbReference type="InterPro" id="IPR029148">
    <property type="entry name" value="FACT-SPT16_Nlobe"/>
</dbReference>
<comment type="function">
    <text evidence="10">Component of the FACT complex, a general chromatin factor that acts to reorganize nucleosomes. The FACT complex is involved in multiple processes that require DNA as a template such as mRNA elongation, DNA replication and DNA repair. During transcription elongation the FACT complex acts as a histone chaperone that both destabilizes and restores nucleosomal structure. It facilitates the passage of RNA polymerase II and transcription by promoting the dissociation of one histone H2A-H2B dimer from the nucleosome, then subsequently promotes the reestablishment of the nucleosome following the passage of RNA polymerase II.</text>
</comment>
<feature type="compositionally biased region" description="Basic and acidic residues" evidence="11">
    <location>
        <begin position="1019"/>
        <end position="1043"/>
    </location>
</feature>
<evidence type="ECO:0000256" key="1">
    <source>
        <dbReference type="ARBA" id="ARBA00010779"/>
    </source>
</evidence>
<dbReference type="InterPro" id="IPR000994">
    <property type="entry name" value="Pept_M24"/>
</dbReference>
<dbReference type="Pfam" id="PF24824">
    <property type="entry name" value="PH_SPT16"/>
    <property type="match status" value="1"/>
</dbReference>
<evidence type="ECO:0000256" key="8">
    <source>
        <dbReference type="ARBA" id="ARBA00023204"/>
    </source>
</evidence>
<dbReference type="InterPro" id="IPR011993">
    <property type="entry name" value="PH-like_dom_sf"/>
</dbReference>
<dbReference type="InterPro" id="IPR036005">
    <property type="entry name" value="Creatinase/aminopeptidase-like"/>
</dbReference>
<dbReference type="FunFam" id="2.30.29.30:FF:000017">
    <property type="entry name" value="FACT complex subunit SPT16"/>
    <property type="match status" value="1"/>
</dbReference>
<dbReference type="SMART" id="SM01286">
    <property type="entry name" value="SPT16"/>
    <property type="match status" value="1"/>
</dbReference>
<dbReference type="Proteomes" id="UP001142055">
    <property type="component" value="Chromosome 2"/>
</dbReference>
<dbReference type="GO" id="GO:0006281">
    <property type="term" value="P:DNA repair"/>
    <property type="evidence" value="ECO:0007669"/>
    <property type="project" value="UniProtKB-UniRule"/>
</dbReference>
<feature type="compositionally biased region" description="Basic and acidic residues" evidence="11">
    <location>
        <begin position="451"/>
        <end position="464"/>
    </location>
</feature>
<evidence type="ECO:0000256" key="9">
    <source>
        <dbReference type="ARBA" id="ARBA00023242"/>
    </source>
</evidence>
<dbReference type="Gene3D" id="2.30.29.210">
    <property type="entry name" value="FACT complex subunit Spt16p/Cdc68p"/>
    <property type="match status" value="1"/>
</dbReference>
<dbReference type="InterPro" id="IPR056595">
    <property type="entry name" value="Fact-SPT16_PH"/>
</dbReference>